<accession>A0A0A1T5Z5</accession>
<keyword evidence="2" id="KW-1185">Reference proteome</keyword>
<dbReference type="EMBL" id="CDHN01000001">
    <property type="protein sequence ID" value="CEJ81545.1"/>
    <property type="molecule type" value="Genomic_DNA"/>
</dbReference>
<organism evidence="1 2">
    <name type="scientific">[Torrubiella] hemipterigena</name>
    <dbReference type="NCBI Taxonomy" id="1531966"/>
    <lineage>
        <taxon>Eukaryota</taxon>
        <taxon>Fungi</taxon>
        <taxon>Dikarya</taxon>
        <taxon>Ascomycota</taxon>
        <taxon>Pezizomycotina</taxon>
        <taxon>Sordariomycetes</taxon>
        <taxon>Hypocreomycetidae</taxon>
        <taxon>Hypocreales</taxon>
        <taxon>Clavicipitaceae</taxon>
        <taxon>Clavicipitaceae incertae sedis</taxon>
        <taxon>'Torrubiella' clade</taxon>
    </lineage>
</organism>
<evidence type="ECO:0000313" key="1">
    <source>
        <dbReference type="EMBL" id="CEJ81545.1"/>
    </source>
</evidence>
<sequence length="321" mass="36660">MEVYIKTLLTLPNWHVNYGSIITTFHKDDIRYSPQIILVNDYYYELNTPGSRIYQTLDIYCQGAFLNRSRETTWVISHASGMEARIFIYSKSSKLFDLVPVYPINNADGGNYYGFCHNVTVNLLFQQVMRVIEFVAYPDNTLVTKYRRLANAMEFHKMTLKSPSLAFDKLKSYLAGPLHVYESSVGEEPKKDVACKVDELPLQPNPNFEEIRARIEAVTGLTATRKEEEPVVKTAVAVENVMDLYSPPVDYKPVPIMSLLTNDVAEDSLVEKTLEEIEGTLEEIKLTEDDDATNGELDDWIKVTDDSFDWECVDTETDESD</sequence>
<proteinExistence type="predicted"/>
<gene>
    <name evidence="1" type="ORF">VHEMI01666</name>
</gene>
<protein>
    <submittedName>
        <fullName evidence="1">Uncharacterized protein</fullName>
    </submittedName>
</protein>
<dbReference type="AlphaFoldDB" id="A0A0A1T5Z5"/>
<evidence type="ECO:0000313" key="2">
    <source>
        <dbReference type="Proteomes" id="UP000039046"/>
    </source>
</evidence>
<dbReference type="HOGENOM" id="CLU_866498_0_0_1"/>
<name>A0A0A1T5Z5_9HYPO</name>
<dbReference type="Proteomes" id="UP000039046">
    <property type="component" value="Unassembled WGS sequence"/>
</dbReference>
<reference evidence="1 2" key="1">
    <citation type="journal article" date="2015" name="Genome Announc.">
        <title>Draft Genome Sequence and Gene Annotation of the Entomopathogenic Fungus Verticillium hemipterigenum.</title>
        <authorList>
            <person name="Horn F."/>
            <person name="Habel A."/>
            <person name="Scharf D.H."/>
            <person name="Dworschak J."/>
            <person name="Brakhage A.A."/>
            <person name="Guthke R."/>
            <person name="Hertweck C."/>
            <person name="Linde J."/>
        </authorList>
    </citation>
    <scope>NUCLEOTIDE SEQUENCE [LARGE SCALE GENOMIC DNA]</scope>
</reference>